<evidence type="ECO:0000256" key="7">
    <source>
        <dbReference type="ARBA" id="ARBA00023080"/>
    </source>
</evidence>
<comment type="caution">
    <text evidence="12">The sequence shown here is derived from an EMBL/GenBank/DDBJ whole genome shotgun (WGS) entry which is preliminary data.</text>
</comment>
<dbReference type="OrthoDB" id="9807456at2"/>
<comment type="cofactor">
    <cofactor evidence="10">
        <name>Mg(2+)</name>
        <dbReference type="ChEBI" id="CHEBI:18420"/>
    </cofactor>
    <text evidence="10">Binds 1 Mg(2+) ion per subunit.</text>
</comment>
<evidence type="ECO:0000256" key="9">
    <source>
        <dbReference type="ARBA" id="ARBA00052017"/>
    </source>
</evidence>
<keyword evidence="3 10" id="KW-0479">Metal-binding</keyword>
<keyword evidence="6 10" id="KW-0460">Magnesium</keyword>
<dbReference type="EC" id="3.6.1.66" evidence="10"/>
<evidence type="ECO:0000313" key="13">
    <source>
        <dbReference type="Proteomes" id="UP000318733"/>
    </source>
</evidence>
<accession>A0A556MTC2</accession>
<protein>
    <recommendedName>
        <fullName evidence="10">dITP/XTP pyrophosphatase</fullName>
        <ecNumber evidence="10">3.6.1.66</ecNumber>
    </recommendedName>
    <alternativeName>
        <fullName evidence="10">Non-canonical purine NTP pyrophosphatase</fullName>
    </alternativeName>
    <alternativeName>
        <fullName evidence="10">Non-standard purine NTP pyrophosphatase</fullName>
    </alternativeName>
    <alternativeName>
        <fullName evidence="10">Nucleoside-triphosphate diphosphatase</fullName>
    </alternativeName>
    <alternativeName>
        <fullName evidence="10">Nucleoside-triphosphate pyrophosphatase</fullName>
        <shortName evidence="10">NTPase</shortName>
    </alternativeName>
</protein>
<dbReference type="GO" id="GO:0000166">
    <property type="term" value="F:nucleotide binding"/>
    <property type="evidence" value="ECO:0007669"/>
    <property type="project" value="UniProtKB-KW"/>
</dbReference>
<dbReference type="PANTHER" id="PTHR11067">
    <property type="entry name" value="INOSINE TRIPHOSPHATE PYROPHOSPHATASE/HAM1 PROTEIN"/>
    <property type="match status" value="1"/>
</dbReference>
<evidence type="ECO:0000256" key="6">
    <source>
        <dbReference type="ARBA" id="ARBA00022842"/>
    </source>
</evidence>
<comment type="function">
    <text evidence="10">Pyrophosphatase that catalyzes the hydrolysis of nucleoside triphosphates to their monophosphate derivatives, with a high preference for the non-canonical purine nucleotides XTP (xanthosine triphosphate), dITP (deoxyinosine triphosphate) and ITP. Seems to function as a house-cleaning enzyme that removes non-canonical purine nucleotides from the nucleotide pool, thus preventing their incorporation into DNA/RNA and avoiding chromosomal lesions.</text>
</comment>
<dbReference type="GO" id="GO:0035870">
    <property type="term" value="F:dITP diphosphatase activity"/>
    <property type="evidence" value="ECO:0007669"/>
    <property type="project" value="UniProtKB-UniRule"/>
</dbReference>
<dbReference type="FunFam" id="3.90.950.10:FF:000001">
    <property type="entry name" value="dITP/XTP pyrophosphatase"/>
    <property type="match status" value="1"/>
</dbReference>
<keyword evidence="13" id="KW-1185">Reference proteome</keyword>
<keyword evidence="5 10" id="KW-0378">Hydrolase</keyword>
<dbReference type="Pfam" id="PF01725">
    <property type="entry name" value="Ham1p_like"/>
    <property type="match status" value="1"/>
</dbReference>
<dbReference type="AlphaFoldDB" id="A0A556MTC2"/>
<dbReference type="InterPro" id="IPR002637">
    <property type="entry name" value="RdgB/HAM1"/>
</dbReference>
<feature type="binding site" evidence="10">
    <location>
        <begin position="8"/>
        <end position="13"/>
    </location>
    <ligand>
        <name>substrate</name>
    </ligand>
</feature>
<keyword evidence="7 10" id="KW-0546">Nucleotide metabolism</keyword>
<dbReference type="EMBL" id="VLPK01000001">
    <property type="protein sequence ID" value="TSJ43184.1"/>
    <property type="molecule type" value="Genomic_DNA"/>
</dbReference>
<dbReference type="GO" id="GO:0017111">
    <property type="term" value="F:ribonucleoside triphosphate phosphatase activity"/>
    <property type="evidence" value="ECO:0007669"/>
    <property type="project" value="InterPro"/>
</dbReference>
<dbReference type="GO" id="GO:0046872">
    <property type="term" value="F:metal ion binding"/>
    <property type="evidence" value="ECO:0007669"/>
    <property type="project" value="UniProtKB-KW"/>
</dbReference>
<dbReference type="Proteomes" id="UP000318733">
    <property type="component" value="Unassembled WGS sequence"/>
</dbReference>
<dbReference type="InterPro" id="IPR029001">
    <property type="entry name" value="ITPase-like_fam"/>
</dbReference>
<feature type="binding site" evidence="10">
    <location>
        <begin position="160"/>
        <end position="163"/>
    </location>
    <ligand>
        <name>substrate</name>
    </ligand>
</feature>
<organism evidence="12 13">
    <name type="scientific">Mucilaginibacter corticis</name>
    <dbReference type="NCBI Taxonomy" id="2597670"/>
    <lineage>
        <taxon>Bacteria</taxon>
        <taxon>Pseudomonadati</taxon>
        <taxon>Bacteroidota</taxon>
        <taxon>Sphingobacteriia</taxon>
        <taxon>Sphingobacteriales</taxon>
        <taxon>Sphingobacteriaceae</taxon>
        <taxon>Mucilaginibacter</taxon>
    </lineage>
</organism>
<sequence length="203" mass="22769">MQQLVFATNNAHKLEEVDAILRKTQDDRQAQNDKRIQLLSLNDINCHDDIAETGTTFNENASIKSHYIFNKYHVNCFGDDSGLEIDALNGEPGVYSARYAGEHGNHAANMAKVLEKLTDVSNRRARFRTVISLLWDGEEHFFEGTIEGTIRTELSGTAGFGYDPIFQPDGYDVTFAEMTLAEKNSISHRAIAVDKLIVFLNNI</sequence>
<dbReference type="CDD" id="cd00515">
    <property type="entry name" value="HAM1"/>
    <property type="match status" value="1"/>
</dbReference>
<comment type="subunit">
    <text evidence="2 10">Homodimer.</text>
</comment>
<comment type="caution">
    <text evidence="10">Lacks conserved residue(s) required for the propagation of feature annotation.</text>
</comment>
<evidence type="ECO:0000256" key="5">
    <source>
        <dbReference type="ARBA" id="ARBA00022801"/>
    </source>
</evidence>
<dbReference type="InterPro" id="IPR020922">
    <property type="entry name" value="dITP/XTP_pyrophosphatase"/>
</dbReference>
<dbReference type="HAMAP" id="MF_01405">
    <property type="entry name" value="Non_canon_purine_NTPase"/>
    <property type="match status" value="1"/>
</dbReference>
<dbReference type="PANTHER" id="PTHR11067:SF9">
    <property type="entry name" value="INOSINE TRIPHOSPHATE PYROPHOSPHATASE"/>
    <property type="match status" value="1"/>
</dbReference>
<feature type="binding site" evidence="10">
    <location>
        <position position="183"/>
    </location>
    <ligand>
        <name>substrate</name>
    </ligand>
</feature>
<dbReference type="RefSeq" id="WP_144246749.1">
    <property type="nucleotide sequence ID" value="NZ_VLPK01000001.1"/>
</dbReference>
<evidence type="ECO:0000256" key="11">
    <source>
        <dbReference type="RuleBase" id="RU003781"/>
    </source>
</evidence>
<dbReference type="NCBIfam" id="NF011398">
    <property type="entry name" value="PRK14823.1"/>
    <property type="match status" value="1"/>
</dbReference>
<feature type="binding site" evidence="10">
    <location>
        <begin position="188"/>
        <end position="189"/>
    </location>
    <ligand>
        <name>substrate</name>
    </ligand>
</feature>
<evidence type="ECO:0000256" key="1">
    <source>
        <dbReference type="ARBA" id="ARBA00008023"/>
    </source>
</evidence>
<dbReference type="GO" id="GO:0009146">
    <property type="term" value="P:purine nucleoside triphosphate catabolic process"/>
    <property type="evidence" value="ECO:0007669"/>
    <property type="project" value="UniProtKB-UniRule"/>
</dbReference>
<comment type="catalytic activity">
    <reaction evidence="9 10">
        <text>XTP + H2O = XMP + diphosphate + H(+)</text>
        <dbReference type="Rhea" id="RHEA:28610"/>
        <dbReference type="ChEBI" id="CHEBI:15377"/>
        <dbReference type="ChEBI" id="CHEBI:15378"/>
        <dbReference type="ChEBI" id="CHEBI:33019"/>
        <dbReference type="ChEBI" id="CHEBI:57464"/>
        <dbReference type="ChEBI" id="CHEBI:61314"/>
        <dbReference type="EC" id="3.6.1.66"/>
    </reaction>
</comment>
<dbReference type="SUPFAM" id="SSF52972">
    <property type="entry name" value="ITPase-like"/>
    <property type="match status" value="1"/>
</dbReference>
<evidence type="ECO:0000256" key="10">
    <source>
        <dbReference type="HAMAP-Rule" id="MF_01405"/>
    </source>
</evidence>
<comment type="similarity">
    <text evidence="1 10 11">Belongs to the HAM1 NTPase family.</text>
</comment>
<keyword evidence="4 10" id="KW-0547">Nucleotide-binding</keyword>
<name>A0A556MTC2_9SPHI</name>
<dbReference type="Gene3D" id="3.90.950.10">
    <property type="match status" value="1"/>
</dbReference>
<evidence type="ECO:0000256" key="4">
    <source>
        <dbReference type="ARBA" id="ARBA00022741"/>
    </source>
</evidence>
<reference evidence="12 13" key="1">
    <citation type="submission" date="2019-07" db="EMBL/GenBank/DDBJ databases">
        <authorList>
            <person name="Huq M.A."/>
        </authorList>
    </citation>
    <scope>NUCLEOTIDE SEQUENCE [LARGE SCALE GENOMIC DNA]</scope>
    <source>
        <strain evidence="12 13">MAH-19</strain>
    </source>
</reference>
<feature type="binding site" evidence="10">
    <location>
        <position position="81"/>
    </location>
    <ligand>
        <name>substrate</name>
    </ligand>
</feature>
<evidence type="ECO:0000256" key="2">
    <source>
        <dbReference type="ARBA" id="ARBA00011738"/>
    </source>
</evidence>
<dbReference type="GO" id="GO:0036222">
    <property type="term" value="F:XTP diphosphatase activity"/>
    <property type="evidence" value="ECO:0007669"/>
    <property type="project" value="UniProtKB-UniRule"/>
</dbReference>
<dbReference type="GO" id="GO:0005829">
    <property type="term" value="C:cytosol"/>
    <property type="evidence" value="ECO:0007669"/>
    <property type="project" value="TreeGrafter"/>
</dbReference>
<dbReference type="NCBIfam" id="TIGR00042">
    <property type="entry name" value="RdgB/HAM1 family non-canonical purine NTP pyrophosphatase"/>
    <property type="match status" value="1"/>
</dbReference>
<dbReference type="GO" id="GO:0009117">
    <property type="term" value="P:nucleotide metabolic process"/>
    <property type="evidence" value="ECO:0007669"/>
    <property type="project" value="UniProtKB-KW"/>
</dbReference>
<evidence type="ECO:0000256" key="3">
    <source>
        <dbReference type="ARBA" id="ARBA00022723"/>
    </source>
</evidence>
<comment type="catalytic activity">
    <reaction evidence="8 10">
        <text>dITP + H2O = dIMP + diphosphate + H(+)</text>
        <dbReference type="Rhea" id="RHEA:28342"/>
        <dbReference type="ChEBI" id="CHEBI:15377"/>
        <dbReference type="ChEBI" id="CHEBI:15378"/>
        <dbReference type="ChEBI" id="CHEBI:33019"/>
        <dbReference type="ChEBI" id="CHEBI:61194"/>
        <dbReference type="ChEBI" id="CHEBI:61382"/>
        <dbReference type="EC" id="3.6.1.66"/>
    </reaction>
</comment>
<evidence type="ECO:0000256" key="8">
    <source>
        <dbReference type="ARBA" id="ARBA00051875"/>
    </source>
</evidence>
<evidence type="ECO:0000313" key="12">
    <source>
        <dbReference type="EMBL" id="TSJ43184.1"/>
    </source>
</evidence>
<gene>
    <name evidence="12" type="ORF">FO440_03050</name>
</gene>
<proteinExistence type="inferred from homology"/>
<dbReference type="GO" id="GO:0036220">
    <property type="term" value="F:ITP diphosphatase activity"/>
    <property type="evidence" value="ECO:0007669"/>
    <property type="project" value="UniProtKB-UniRule"/>
</dbReference>
<feature type="active site" description="Proton acceptor" evidence="10">
    <location>
        <position position="80"/>
    </location>
</feature>
<comment type="catalytic activity">
    <reaction evidence="10">
        <text>ITP + H2O = IMP + diphosphate + H(+)</text>
        <dbReference type="Rhea" id="RHEA:29399"/>
        <dbReference type="ChEBI" id="CHEBI:15377"/>
        <dbReference type="ChEBI" id="CHEBI:15378"/>
        <dbReference type="ChEBI" id="CHEBI:33019"/>
        <dbReference type="ChEBI" id="CHEBI:58053"/>
        <dbReference type="ChEBI" id="CHEBI:61402"/>
        <dbReference type="EC" id="3.6.1.66"/>
    </reaction>
</comment>
<feature type="binding site" evidence="10">
    <location>
        <position position="80"/>
    </location>
    <ligand>
        <name>Mg(2+)</name>
        <dbReference type="ChEBI" id="CHEBI:18420"/>
    </ligand>
</feature>